<evidence type="ECO:0000313" key="2">
    <source>
        <dbReference type="EMBL" id="CAG5025716.1"/>
    </source>
</evidence>
<evidence type="ECO:0000256" key="1">
    <source>
        <dbReference type="SAM" id="SignalP"/>
    </source>
</evidence>
<feature type="signal peptide" evidence="1">
    <location>
        <begin position="1"/>
        <end position="16"/>
    </location>
</feature>
<keyword evidence="3" id="KW-1185">Reference proteome</keyword>
<protein>
    <submittedName>
        <fullName evidence="2">(apollo) hypothetical protein</fullName>
    </submittedName>
</protein>
<dbReference type="Proteomes" id="UP000691718">
    <property type="component" value="Unassembled WGS sequence"/>
</dbReference>
<reference evidence="2" key="1">
    <citation type="submission" date="2021-04" db="EMBL/GenBank/DDBJ databases">
        <authorList>
            <person name="Tunstrom K."/>
        </authorList>
    </citation>
    <scope>NUCLEOTIDE SEQUENCE</scope>
</reference>
<gene>
    <name evidence="2" type="ORF">PAPOLLO_LOCUS18459</name>
</gene>
<dbReference type="EMBL" id="CAJQZP010001172">
    <property type="protein sequence ID" value="CAG5025716.1"/>
    <property type="molecule type" value="Genomic_DNA"/>
</dbReference>
<organism evidence="2 3">
    <name type="scientific">Parnassius apollo</name>
    <name type="common">Apollo butterfly</name>
    <name type="synonym">Papilio apollo</name>
    <dbReference type="NCBI Taxonomy" id="110799"/>
    <lineage>
        <taxon>Eukaryota</taxon>
        <taxon>Metazoa</taxon>
        <taxon>Ecdysozoa</taxon>
        <taxon>Arthropoda</taxon>
        <taxon>Hexapoda</taxon>
        <taxon>Insecta</taxon>
        <taxon>Pterygota</taxon>
        <taxon>Neoptera</taxon>
        <taxon>Endopterygota</taxon>
        <taxon>Lepidoptera</taxon>
        <taxon>Glossata</taxon>
        <taxon>Ditrysia</taxon>
        <taxon>Papilionoidea</taxon>
        <taxon>Papilionidae</taxon>
        <taxon>Parnassiinae</taxon>
        <taxon>Parnassini</taxon>
        <taxon>Parnassius</taxon>
        <taxon>Parnassius</taxon>
    </lineage>
</organism>
<dbReference type="AlphaFoldDB" id="A0A8S3XHL2"/>
<evidence type="ECO:0000313" key="3">
    <source>
        <dbReference type="Proteomes" id="UP000691718"/>
    </source>
</evidence>
<keyword evidence="1" id="KW-0732">Signal</keyword>
<comment type="caution">
    <text evidence="2">The sequence shown here is derived from an EMBL/GenBank/DDBJ whole genome shotgun (WGS) entry which is preliminary data.</text>
</comment>
<sequence>MLKFGLLLICFTLCQGHAVSPVLLPLPAVHTVYAKPVLASYPLHHGYAAHRLFGHGVIGPIAHHLYKRSAHVAPVGHIAAVDHIAPIAHIASVARVAPVAVSHQERVDVRSSPAFVAAPIVPVVKPVLTSFAPGVGHYGAEHYASVYPHLVHY</sequence>
<feature type="chain" id="PRO_5035853442" evidence="1">
    <location>
        <begin position="17"/>
        <end position="153"/>
    </location>
</feature>
<dbReference type="OrthoDB" id="7477819at2759"/>
<name>A0A8S3XHL2_PARAO</name>
<proteinExistence type="predicted"/>
<accession>A0A8S3XHL2</accession>